<name>A0A923IU20_9SPHI</name>
<dbReference type="Proteomes" id="UP000601055">
    <property type="component" value="Unassembled WGS sequence"/>
</dbReference>
<feature type="transmembrane region" description="Helical" evidence="1">
    <location>
        <begin position="62"/>
        <end position="80"/>
    </location>
</feature>
<evidence type="ECO:0000313" key="2">
    <source>
        <dbReference type="EMBL" id="MBB2144298.1"/>
    </source>
</evidence>
<feature type="transmembrane region" description="Helical" evidence="1">
    <location>
        <begin position="34"/>
        <end position="56"/>
    </location>
</feature>
<keyword evidence="1" id="KW-1133">Transmembrane helix</keyword>
<reference evidence="2" key="1">
    <citation type="submission" date="2019-11" db="EMBL/GenBank/DDBJ databases">
        <title>Description of Pedobacter sp. LMG 31464T.</title>
        <authorList>
            <person name="Carlier A."/>
            <person name="Qi S."/>
            <person name="Vandamme P."/>
        </authorList>
    </citation>
    <scope>NUCLEOTIDE SEQUENCE</scope>
    <source>
        <strain evidence="2">LMG 31464</strain>
    </source>
</reference>
<keyword evidence="1" id="KW-0472">Membrane</keyword>
<keyword evidence="1" id="KW-0812">Transmembrane</keyword>
<dbReference type="EMBL" id="WNXD01000001">
    <property type="protein sequence ID" value="MBB2144298.1"/>
    <property type="molecule type" value="Genomic_DNA"/>
</dbReference>
<keyword evidence="3" id="KW-1185">Reference proteome</keyword>
<dbReference type="AlphaFoldDB" id="A0A923IU20"/>
<protein>
    <submittedName>
        <fullName evidence="2">Uncharacterized protein</fullName>
    </submittedName>
</protein>
<feature type="transmembrane region" description="Helical" evidence="1">
    <location>
        <begin position="6"/>
        <end position="22"/>
    </location>
</feature>
<proteinExistence type="predicted"/>
<feature type="transmembrane region" description="Helical" evidence="1">
    <location>
        <begin position="100"/>
        <end position="119"/>
    </location>
</feature>
<feature type="transmembrane region" description="Helical" evidence="1">
    <location>
        <begin position="125"/>
        <end position="145"/>
    </location>
</feature>
<dbReference type="RefSeq" id="WP_182920991.1">
    <property type="nucleotide sequence ID" value="NZ_WNXD01000001.1"/>
</dbReference>
<comment type="caution">
    <text evidence="2">The sequence shown here is derived from an EMBL/GenBank/DDBJ whole genome shotgun (WGS) entry which is preliminary data.</text>
</comment>
<evidence type="ECO:0000256" key="1">
    <source>
        <dbReference type="SAM" id="Phobius"/>
    </source>
</evidence>
<evidence type="ECO:0000313" key="3">
    <source>
        <dbReference type="Proteomes" id="UP000601055"/>
    </source>
</evidence>
<gene>
    <name evidence="2" type="ORF">GM921_02260</name>
</gene>
<sequence>MRNLPLLHLYTIVEAVFILSYFRTLFTDALIKKVLLFILILFPVLCILNFTFLQSIYTFNTYTRPLEAILITFFCLLYLYKSGFTENWLNKHTSWFNMGILIYFPVACIIFILSNYMTLVTMNKAMNTVVWSVHGALVLMMYLFWAKGFSLLKSDG</sequence>
<organism evidence="2 3">
    <name type="scientific">Pedobacter planticolens</name>
    <dbReference type="NCBI Taxonomy" id="2679964"/>
    <lineage>
        <taxon>Bacteria</taxon>
        <taxon>Pseudomonadati</taxon>
        <taxon>Bacteroidota</taxon>
        <taxon>Sphingobacteriia</taxon>
        <taxon>Sphingobacteriales</taxon>
        <taxon>Sphingobacteriaceae</taxon>
        <taxon>Pedobacter</taxon>
    </lineage>
</organism>
<accession>A0A923IU20</accession>